<name>A0A9D4BD33_DREPO</name>
<dbReference type="Proteomes" id="UP000828390">
    <property type="component" value="Unassembled WGS sequence"/>
</dbReference>
<keyword evidence="2" id="KW-1185">Reference proteome</keyword>
<proteinExistence type="predicted"/>
<reference evidence="1" key="1">
    <citation type="journal article" date="2019" name="bioRxiv">
        <title>The Genome of the Zebra Mussel, Dreissena polymorpha: A Resource for Invasive Species Research.</title>
        <authorList>
            <person name="McCartney M.A."/>
            <person name="Auch B."/>
            <person name="Kono T."/>
            <person name="Mallez S."/>
            <person name="Zhang Y."/>
            <person name="Obille A."/>
            <person name="Becker A."/>
            <person name="Abrahante J.E."/>
            <person name="Garbe J."/>
            <person name="Badalamenti J.P."/>
            <person name="Herman A."/>
            <person name="Mangelson H."/>
            <person name="Liachko I."/>
            <person name="Sullivan S."/>
            <person name="Sone E.D."/>
            <person name="Koren S."/>
            <person name="Silverstein K.A.T."/>
            <person name="Beckman K.B."/>
            <person name="Gohl D.M."/>
        </authorList>
    </citation>
    <scope>NUCLEOTIDE SEQUENCE</scope>
    <source>
        <strain evidence="1">Duluth1</strain>
        <tissue evidence="1">Whole animal</tissue>
    </source>
</reference>
<dbReference type="AlphaFoldDB" id="A0A9D4BD33"/>
<evidence type="ECO:0000313" key="2">
    <source>
        <dbReference type="Proteomes" id="UP000828390"/>
    </source>
</evidence>
<comment type="caution">
    <text evidence="1">The sequence shown here is derived from an EMBL/GenBank/DDBJ whole genome shotgun (WGS) entry which is preliminary data.</text>
</comment>
<protein>
    <submittedName>
        <fullName evidence="1">Uncharacterized protein</fullName>
    </submittedName>
</protein>
<gene>
    <name evidence="1" type="ORF">DPMN_085700</name>
</gene>
<sequence length="74" mass="8398">MGMGVHLFASRSSFSSDGLDGDHTPNQASFLRLRVAIRVFLWSNKCSCHVLDVLKSAWIFSQPYIRIEPTRDDL</sequence>
<organism evidence="1 2">
    <name type="scientific">Dreissena polymorpha</name>
    <name type="common">Zebra mussel</name>
    <name type="synonym">Mytilus polymorpha</name>
    <dbReference type="NCBI Taxonomy" id="45954"/>
    <lineage>
        <taxon>Eukaryota</taxon>
        <taxon>Metazoa</taxon>
        <taxon>Spiralia</taxon>
        <taxon>Lophotrochozoa</taxon>
        <taxon>Mollusca</taxon>
        <taxon>Bivalvia</taxon>
        <taxon>Autobranchia</taxon>
        <taxon>Heteroconchia</taxon>
        <taxon>Euheterodonta</taxon>
        <taxon>Imparidentia</taxon>
        <taxon>Neoheterodontei</taxon>
        <taxon>Myida</taxon>
        <taxon>Dreissenoidea</taxon>
        <taxon>Dreissenidae</taxon>
        <taxon>Dreissena</taxon>
    </lineage>
</organism>
<reference evidence="1" key="2">
    <citation type="submission" date="2020-11" db="EMBL/GenBank/DDBJ databases">
        <authorList>
            <person name="McCartney M.A."/>
            <person name="Auch B."/>
            <person name="Kono T."/>
            <person name="Mallez S."/>
            <person name="Becker A."/>
            <person name="Gohl D.M."/>
            <person name="Silverstein K.A.T."/>
            <person name="Koren S."/>
            <person name="Bechman K.B."/>
            <person name="Herman A."/>
            <person name="Abrahante J.E."/>
            <person name="Garbe J."/>
        </authorList>
    </citation>
    <scope>NUCLEOTIDE SEQUENCE</scope>
    <source>
        <strain evidence="1">Duluth1</strain>
        <tissue evidence="1">Whole animal</tissue>
    </source>
</reference>
<accession>A0A9D4BD33</accession>
<evidence type="ECO:0000313" key="1">
    <source>
        <dbReference type="EMBL" id="KAH3698181.1"/>
    </source>
</evidence>
<dbReference type="EMBL" id="JAIWYP010000016">
    <property type="protein sequence ID" value="KAH3698181.1"/>
    <property type="molecule type" value="Genomic_DNA"/>
</dbReference>